<gene>
    <name evidence="1" type="ORF">WMSIL1_LOCUS4704</name>
</gene>
<dbReference type="EMBL" id="CABIJS010000125">
    <property type="protein sequence ID" value="VUZ44509.1"/>
    <property type="molecule type" value="Genomic_DNA"/>
</dbReference>
<proteinExistence type="predicted"/>
<evidence type="ECO:0000313" key="2">
    <source>
        <dbReference type="Proteomes" id="UP000321570"/>
    </source>
</evidence>
<accession>A0A564YC03</accession>
<protein>
    <submittedName>
        <fullName evidence="1">Uncharacterized protein</fullName>
    </submittedName>
</protein>
<sequence>MPFQKRLGESTEVIFLHSNVVIETFHSVPDHVAPEDKKAYIDDNSVDLLDYKGAEGKQLNLDGRIVSEVELPIIEIQSVKYDKGMLSVNGFLIGPVPPCEELRLCLRDLMETDTVEEDMQMPMLFKLEEPEIKQEEPEIKQEEPEIKKESIFVDNETKKEALYGFLGGGLAGLVIRGPAENSTPPPFTQSINIVDSLINIVRHAVENLDEFFHVKKNPDKEPLIKPDPDGEQSNINVVQETSAQEKGGKRPPLSRILTMRINIYQIRT</sequence>
<dbReference type="AlphaFoldDB" id="A0A564YC03"/>
<dbReference type="Proteomes" id="UP000321570">
    <property type="component" value="Unassembled WGS sequence"/>
</dbReference>
<name>A0A564YC03_HYMDI</name>
<organism evidence="1 2">
    <name type="scientific">Hymenolepis diminuta</name>
    <name type="common">Rat tapeworm</name>
    <dbReference type="NCBI Taxonomy" id="6216"/>
    <lineage>
        <taxon>Eukaryota</taxon>
        <taxon>Metazoa</taxon>
        <taxon>Spiralia</taxon>
        <taxon>Lophotrochozoa</taxon>
        <taxon>Platyhelminthes</taxon>
        <taxon>Cestoda</taxon>
        <taxon>Eucestoda</taxon>
        <taxon>Cyclophyllidea</taxon>
        <taxon>Hymenolepididae</taxon>
        <taxon>Hymenolepis</taxon>
    </lineage>
</organism>
<keyword evidence="2" id="KW-1185">Reference proteome</keyword>
<evidence type="ECO:0000313" key="1">
    <source>
        <dbReference type="EMBL" id="VUZ44509.1"/>
    </source>
</evidence>
<reference evidence="1 2" key="1">
    <citation type="submission" date="2019-07" db="EMBL/GenBank/DDBJ databases">
        <authorList>
            <person name="Jastrzebski P J."/>
            <person name="Paukszto L."/>
            <person name="Jastrzebski P J."/>
        </authorList>
    </citation>
    <scope>NUCLEOTIDE SEQUENCE [LARGE SCALE GENOMIC DNA]</scope>
    <source>
        <strain evidence="1 2">WMS-il1</strain>
    </source>
</reference>